<dbReference type="SUPFAM" id="SSF51338">
    <property type="entry name" value="Composite domain of metallo-dependent hydrolases"/>
    <property type="match status" value="1"/>
</dbReference>
<evidence type="ECO:0000313" key="14">
    <source>
        <dbReference type="Proteomes" id="UP000184452"/>
    </source>
</evidence>
<dbReference type="GO" id="GO:0006145">
    <property type="term" value="P:purine nucleobase catabolic process"/>
    <property type="evidence" value="ECO:0007669"/>
    <property type="project" value="TreeGrafter"/>
</dbReference>
<dbReference type="InterPro" id="IPR017593">
    <property type="entry name" value="Allantoinase"/>
</dbReference>
<name>A0A1M6EDP0_9ACTN</name>
<dbReference type="PROSITE" id="PS00482">
    <property type="entry name" value="DIHYDROOROTASE_1"/>
    <property type="match status" value="1"/>
</dbReference>
<dbReference type="STRING" id="758803.SAMN05421803_102248"/>
<dbReference type="Pfam" id="PF01979">
    <property type="entry name" value="Amidohydro_1"/>
    <property type="match status" value="1"/>
</dbReference>
<dbReference type="InterPro" id="IPR002195">
    <property type="entry name" value="Dihydroorotase_CS"/>
</dbReference>
<comment type="similarity">
    <text evidence="4">Belongs to the metallo-dependent hydrolases superfamily. DHOase family. Class I DHOase subfamily.</text>
</comment>
<evidence type="ECO:0000256" key="6">
    <source>
        <dbReference type="ARBA" id="ARBA00011881"/>
    </source>
</evidence>
<comment type="subunit">
    <text evidence="6">Homotetramer.</text>
</comment>
<dbReference type="NCBIfam" id="TIGR03178">
    <property type="entry name" value="allantoinase"/>
    <property type="match status" value="1"/>
</dbReference>
<dbReference type="PANTHER" id="PTHR43668">
    <property type="entry name" value="ALLANTOINASE"/>
    <property type="match status" value="1"/>
</dbReference>
<dbReference type="EC" id="3.5.2.5" evidence="7"/>
<comment type="similarity">
    <text evidence="5">Belongs to the metallo-dependent hydrolases superfamily. Allantoinase family.</text>
</comment>
<dbReference type="EMBL" id="FQZK01000002">
    <property type="protein sequence ID" value="SHI83541.1"/>
    <property type="molecule type" value="Genomic_DNA"/>
</dbReference>
<keyword evidence="10" id="KW-0378">Hydrolase</keyword>
<accession>A0A1M6EDP0</accession>
<dbReference type="AlphaFoldDB" id="A0A1M6EDP0"/>
<evidence type="ECO:0000256" key="2">
    <source>
        <dbReference type="ARBA" id="ARBA00002368"/>
    </source>
</evidence>
<evidence type="ECO:0000313" key="13">
    <source>
        <dbReference type="EMBL" id="SHI83541.1"/>
    </source>
</evidence>
<evidence type="ECO:0000256" key="5">
    <source>
        <dbReference type="ARBA" id="ARBA00010368"/>
    </source>
</evidence>
<evidence type="ECO:0000256" key="1">
    <source>
        <dbReference type="ARBA" id="ARBA00001947"/>
    </source>
</evidence>
<dbReference type="SUPFAM" id="SSF51556">
    <property type="entry name" value="Metallo-dependent hydrolases"/>
    <property type="match status" value="1"/>
</dbReference>
<dbReference type="GO" id="GO:0004038">
    <property type="term" value="F:allantoinase activity"/>
    <property type="evidence" value="ECO:0007669"/>
    <property type="project" value="UniProtKB-EC"/>
</dbReference>
<dbReference type="OrthoDB" id="9803027at2"/>
<dbReference type="InterPro" id="IPR011059">
    <property type="entry name" value="Metal-dep_hydrolase_composite"/>
</dbReference>
<dbReference type="RefSeq" id="WP_073376045.1">
    <property type="nucleotide sequence ID" value="NZ_FQZK01000002.1"/>
</dbReference>
<dbReference type="FunFam" id="3.20.20.140:FF:000032">
    <property type="entry name" value="Allantoinase Dal1"/>
    <property type="match status" value="1"/>
</dbReference>
<dbReference type="GO" id="GO:0050897">
    <property type="term" value="F:cobalt ion binding"/>
    <property type="evidence" value="ECO:0007669"/>
    <property type="project" value="InterPro"/>
</dbReference>
<evidence type="ECO:0000256" key="7">
    <source>
        <dbReference type="ARBA" id="ARBA00012863"/>
    </source>
</evidence>
<evidence type="ECO:0000256" key="11">
    <source>
        <dbReference type="ARBA" id="ARBA00022833"/>
    </source>
</evidence>
<feature type="domain" description="Amidohydrolase-related" evidence="12">
    <location>
        <begin position="55"/>
        <end position="399"/>
    </location>
</feature>
<comment type="function">
    <text evidence="2">Catalyzes the reversible cyclization of carbamoyl aspartate to dihydroorotate.</text>
</comment>
<evidence type="ECO:0000259" key="12">
    <source>
        <dbReference type="Pfam" id="PF01979"/>
    </source>
</evidence>
<dbReference type="InterPro" id="IPR032466">
    <property type="entry name" value="Metal_Hydrolase"/>
</dbReference>
<gene>
    <name evidence="13" type="ORF">SAMN05421803_102248</name>
</gene>
<dbReference type="Gene3D" id="3.20.20.140">
    <property type="entry name" value="Metal-dependent hydrolases"/>
    <property type="match status" value="1"/>
</dbReference>
<keyword evidence="14" id="KW-1185">Reference proteome</keyword>
<evidence type="ECO:0000256" key="8">
    <source>
        <dbReference type="ARBA" id="ARBA00022631"/>
    </source>
</evidence>
<sequence length="449" mass="46676">MDRLDLVVRAERALTPEGERPVTVGVREGAVVEVLDGADAPLAGERELRAAADEVLLPGLVDSHVHVNEPGRTEWEGFASATRAAALGGVTTLVDMPLNSVPPTTTVAGLDAKRAAAEGVLAVDVGFWGGAVPENSGPGATGALARLWERGVFGFKAFLSPSGVEEFGHLSAAELETAAEAIAAFDGLLIVHAEDPDVLAAAPAAAGRDYASFLASRPDDAETRAIARVIAAARRTGVRAHVLHLSSAAALPLIARAREEGVRLTVETCPHYLTLAAEAVPAGATGYKCCPPIRGEGNRDLLWRALREGLVDCVVSDHSPSTPDLKDLDTGDFGTAWGGISGLQVGLAAVWTEARRRGVPLAEVVEWMSAAPARVAGVSGKGAVAVGADADLVLFAPDEEVRVDARELAHRNPVSAYDGAVLTGRVRRTLLRGAEVVEGSAAGRMVERR</sequence>
<keyword evidence="11" id="KW-0862">Zinc</keyword>
<dbReference type="Proteomes" id="UP000184452">
    <property type="component" value="Unassembled WGS sequence"/>
</dbReference>
<dbReference type="InterPro" id="IPR006680">
    <property type="entry name" value="Amidohydro-rel"/>
</dbReference>
<dbReference type="GO" id="GO:0000256">
    <property type="term" value="P:allantoin catabolic process"/>
    <property type="evidence" value="ECO:0007669"/>
    <property type="project" value="InterPro"/>
</dbReference>
<keyword evidence="9" id="KW-0479">Metal-binding</keyword>
<dbReference type="GO" id="GO:0008270">
    <property type="term" value="F:zinc ion binding"/>
    <property type="evidence" value="ECO:0007669"/>
    <property type="project" value="InterPro"/>
</dbReference>
<dbReference type="GO" id="GO:0005737">
    <property type="term" value="C:cytoplasm"/>
    <property type="evidence" value="ECO:0007669"/>
    <property type="project" value="TreeGrafter"/>
</dbReference>
<keyword evidence="8" id="KW-0659">Purine metabolism</keyword>
<protein>
    <recommendedName>
        <fullName evidence="7">allantoinase</fullName>
        <ecNumber evidence="7">3.5.2.5</ecNumber>
    </recommendedName>
</protein>
<evidence type="ECO:0000256" key="9">
    <source>
        <dbReference type="ARBA" id="ARBA00022723"/>
    </source>
</evidence>
<evidence type="ECO:0000256" key="4">
    <source>
        <dbReference type="ARBA" id="ARBA00010286"/>
    </source>
</evidence>
<comment type="pathway">
    <text evidence="3">Nitrogen metabolism; (S)-allantoin degradation; allantoate from (S)-allantoin: step 1/1.</text>
</comment>
<dbReference type="InterPro" id="IPR050138">
    <property type="entry name" value="DHOase/Allantoinase_Hydrolase"/>
</dbReference>
<organism evidence="13 14">
    <name type="scientific">Nocardiopsis flavescens</name>
    <dbReference type="NCBI Taxonomy" id="758803"/>
    <lineage>
        <taxon>Bacteria</taxon>
        <taxon>Bacillati</taxon>
        <taxon>Actinomycetota</taxon>
        <taxon>Actinomycetes</taxon>
        <taxon>Streptosporangiales</taxon>
        <taxon>Nocardiopsidaceae</taxon>
        <taxon>Nocardiopsis</taxon>
    </lineage>
</organism>
<proteinExistence type="inferred from homology"/>
<evidence type="ECO:0000256" key="3">
    <source>
        <dbReference type="ARBA" id="ARBA00004968"/>
    </source>
</evidence>
<evidence type="ECO:0000256" key="10">
    <source>
        <dbReference type="ARBA" id="ARBA00022801"/>
    </source>
</evidence>
<reference evidence="13 14" key="1">
    <citation type="submission" date="2016-11" db="EMBL/GenBank/DDBJ databases">
        <authorList>
            <person name="Jaros S."/>
            <person name="Januszkiewicz K."/>
            <person name="Wedrychowicz H."/>
        </authorList>
    </citation>
    <scope>NUCLEOTIDE SEQUENCE [LARGE SCALE GENOMIC DNA]</scope>
    <source>
        <strain evidence="13 14">CGMCC 4.5723</strain>
    </source>
</reference>
<comment type="cofactor">
    <cofactor evidence="1">
        <name>Zn(2+)</name>
        <dbReference type="ChEBI" id="CHEBI:29105"/>
    </cofactor>
</comment>
<dbReference type="PANTHER" id="PTHR43668:SF2">
    <property type="entry name" value="ALLANTOINASE"/>
    <property type="match status" value="1"/>
</dbReference>